<comment type="subcellular location">
    <subcellularLocation>
        <location evidence="1">Membrane</location>
    </subcellularLocation>
</comment>
<feature type="transmembrane region" description="Helical" evidence="7">
    <location>
        <begin position="200"/>
        <end position="221"/>
    </location>
</feature>
<comment type="similarity">
    <text evidence="2">Belongs to the CD225/Dispanin family.</text>
</comment>
<protein>
    <submittedName>
        <fullName evidence="8">Uncharacterized protein</fullName>
    </submittedName>
</protein>
<feature type="region of interest" description="Disordered" evidence="6">
    <location>
        <begin position="164"/>
        <end position="193"/>
    </location>
</feature>
<organism evidence="8 9">
    <name type="scientific">Bos indicus x Bos taurus</name>
    <name type="common">Hybrid cattle</name>
    <dbReference type="NCBI Taxonomy" id="30522"/>
    <lineage>
        <taxon>Eukaryota</taxon>
        <taxon>Metazoa</taxon>
        <taxon>Chordata</taxon>
        <taxon>Craniata</taxon>
        <taxon>Vertebrata</taxon>
        <taxon>Euteleostomi</taxon>
        <taxon>Mammalia</taxon>
        <taxon>Eutheria</taxon>
        <taxon>Laurasiatheria</taxon>
        <taxon>Artiodactyla</taxon>
        <taxon>Ruminantia</taxon>
        <taxon>Pecora</taxon>
        <taxon>Bovidae</taxon>
        <taxon>Bovinae</taxon>
        <taxon>Bos</taxon>
    </lineage>
</organism>
<dbReference type="GO" id="GO:0016020">
    <property type="term" value="C:membrane"/>
    <property type="evidence" value="ECO:0007669"/>
    <property type="project" value="UniProtKB-SubCell"/>
</dbReference>
<feature type="compositionally biased region" description="Acidic residues" evidence="6">
    <location>
        <begin position="171"/>
        <end position="189"/>
    </location>
</feature>
<reference evidence="8" key="2">
    <citation type="submission" date="2025-08" db="UniProtKB">
        <authorList>
            <consortium name="Ensembl"/>
        </authorList>
    </citation>
    <scope>IDENTIFICATION</scope>
</reference>
<name>A0A4W2ER63_BOBOX</name>
<dbReference type="Pfam" id="PF04505">
    <property type="entry name" value="CD225"/>
    <property type="match status" value="1"/>
</dbReference>
<evidence type="ECO:0000256" key="3">
    <source>
        <dbReference type="ARBA" id="ARBA00022692"/>
    </source>
</evidence>
<dbReference type="PANTHER" id="PTHR14768">
    <property type="entry name" value="UPF0338 PROTEIN"/>
    <property type="match status" value="1"/>
</dbReference>
<dbReference type="AlphaFoldDB" id="A0A4W2ER63"/>
<keyword evidence="3 7" id="KW-0812">Transmembrane</keyword>
<accession>A0A4W2ER63</accession>
<evidence type="ECO:0000313" key="8">
    <source>
        <dbReference type="Ensembl" id="ENSBIXP00000039409.1"/>
    </source>
</evidence>
<evidence type="ECO:0000313" key="9">
    <source>
        <dbReference type="Proteomes" id="UP000314981"/>
    </source>
</evidence>
<evidence type="ECO:0000256" key="7">
    <source>
        <dbReference type="SAM" id="Phobius"/>
    </source>
</evidence>
<evidence type="ECO:0000256" key="1">
    <source>
        <dbReference type="ARBA" id="ARBA00004370"/>
    </source>
</evidence>
<feature type="region of interest" description="Disordered" evidence="6">
    <location>
        <begin position="121"/>
        <end position="149"/>
    </location>
</feature>
<dbReference type="PANTHER" id="PTHR14768:SF4">
    <property type="entry name" value="SYNAPSE DIFFERENTIATION-INDUCING GENE PROTEIN 1-LIKE"/>
    <property type="match status" value="1"/>
</dbReference>
<dbReference type="STRING" id="30522.A0A4W2ER63"/>
<reference evidence="8" key="3">
    <citation type="submission" date="2025-09" db="UniProtKB">
        <authorList>
            <consortium name="Ensembl"/>
        </authorList>
    </citation>
    <scope>IDENTIFICATION</scope>
</reference>
<dbReference type="Ensembl" id="ENSBIXT00000033692.1">
    <property type="protein sequence ID" value="ENSBIXP00000039409.1"/>
    <property type="gene ID" value="ENSBIXG00000002684.1"/>
</dbReference>
<keyword evidence="4 7" id="KW-1133">Transmembrane helix</keyword>
<feature type="region of interest" description="Disordered" evidence="6">
    <location>
        <begin position="18"/>
        <end position="60"/>
    </location>
</feature>
<reference evidence="8 9" key="1">
    <citation type="submission" date="2018-11" db="EMBL/GenBank/DDBJ databases">
        <title>Haplotype-resolved cattle genomes.</title>
        <authorList>
            <person name="Low W.Y."/>
            <person name="Tearle R."/>
            <person name="Bickhart D.M."/>
            <person name="Rosen B.D."/>
            <person name="Koren S."/>
            <person name="Rhie A."/>
            <person name="Hiendleder S."/>
            <person name="Phillippy A.M."/>
            <person name="Smith T.P.L."/>
            <person name="Williams J.L."/>
        </authorList>
    </citation>
    <scope>NUCLEOTIDE SEQUENCE [LARGE SCALE GENOMIC DNA]</scope>
</reference>
<evidence type="ECO:0000256" key="5">
    <source>
        <dbReference type="ARBA" id="ARBA00023136"/>
    </source>
</evidence>
<dbReference type="Proteomes" id="UP000314981">
    <property type="component" value="Chromosome 10"/>
</dbReference>
<evidence type="ECO:0000256" key="6">
    <source>
        <dbReference type="SAM" id="MobiDB-lite"/>
    </source>
</evidence>
<keyword evidence="9" id="KW-1185">Reference proteome</keyword>
<proteinExistence type="inferred from homology"/>
<keyword evidence="5 7" id="KW-0472">Membrane</keyword>
<dbReference type="OMA" id="RAWHPGS"/>
<dbReference type="InterPro" id="IPR007593">
    <property type="entry name" value="CD225/Dispanin_fam"/>
</dbReference>
<sequence>MPAAVSVLLSPAGPLRTAQLATKSQGSGAPLPGAAPRTMESLSELQNPLLPRSPTHLHGPYPYPEASPAWPCREKIYSYLLGGAGPAHAHQLLDPGSLQLAVEAWYRPSCLLGRDKVKEPRAGSCETSFTEGREPQAGPTERSTEPGQAEEDVAIQTVSYGVQEEFQGQEGDPEEEESDATSTESESEDNFLTLPPRDHLGLTIFSMLCCFWPLGIAAFYFSQGVRAHGGPGLLLWPPPLPRGPGVRAWGAGAVLLGMGMFPFTSASLSLDQQGHLQGGLPPGQHHLPPGPLPGDTLHCCGGWSLCSRGGGPGSLYVPEWPQLVAKKVWHPDSPTLPKEVEMGYWG</sequence>
<evidence type="ECO:0000256" key="2">
    <source>
        <dbReference type="ARBA" id="ARBA00006843"/>
    </source>
</evidence>
<evidence type="ECO:0000256" key="4">
    <source>
        <dbReference type="ARBA" id="ARBA00022989"/>
    </source>
</evidence>